<dbReference type="Proteomes" id="UP000238296">
    <property type="component" value="Unassembled WGS sequence"/>
</dbReference>
<keyword evidence="4" id="KW-1185">Reference proteome</keyword>
<reference evidence="2 4" key="1">
    <citation type="submission" date="2016-10" db="EMBL/GenBank/DDBJ databases">
        <title>Genome sequence of Mycobacterium talmonii.</title>
        <authorList>
            <person name="Greninger A.L."/>
            <person name="Elliott B."/>
            <person name="Vasireddy S."/>
            <person name="Vasireddy R."/>
        </authorList>
    </citation>
    <scope>NUCLEOTIDE SEQUENCE [LARGE SCALE GENOMIC DNA]</scope>
    <source>
        <strain evidence="2">MO-5499</strain>
        <strain evidence="4">NE-TNMC-100812</strain>
    </source>
</reference>
<dbReference type="InterPro" id="IPR032710">
    <property type="entry name" value="NTF2-like_dom_sf"/>
</dbReference>
<evidence type="ECO:0000313" key="5">
    <source>
        <dbReference type="Proteomes" id="UP000238296"/>
    </source>
</evidence>
<sequence length="188" mass="21221">MASLPAITLDSTVDLADRSTAVDFINRVNLLYDAYEIDAMVGAFLPDSTIFHTQGITHGQTEIRRFFQQAYPYSGPGVSRIATNPIVDADEDGVVVRYHNLLVRYSTEEPSTMVTGQVQQTPEDLPAIWVYSAMTDRLRRTERGWRIFERYIGATTMNDRLRPVASRTPHLDPYRGPAATVLPRQLVF</sequence>
<dbReference type="SUPFAM" id="SSF54427">
    <property type="entry name" value="NTF2-like"/>
    <property type="match status" value="1"/>
</dbReference>
<reference evidence="3" key="3">
    <citation type="submission" date="2018-01" db="EMBL/GenBank/DDBJ databases">
        <authorList>
            <person name="Gaut B.S."/>
            <person name="Morton B.R."/>
            <person name="Clegg M.T."/>
            <person name="Duvall M.R."/>
        </authorList>
    </citation>
    <scope>NUCLEOTIDE SEQUENCE</scope>
    <source>
        <strain evidence="3">ATCC BAA-2683</strain>
    </source>
</reference>
<dbReference type="Proteomes" id="UP000179734">
    <property type="component" value="Unassembled WGS sequence"/>
</dbReference>
<dbReference type="AlphaFoldDB" id="A0A1S1NIM9"/>
<name>A0A1S1NIM9_9MYCO</name>
<evidence type="ECO:0000313" key="3">
    <source>
        <dbReference type="EMBL" id="PQM44612.1"/>
    </source>
</evidence>
<accession>A0A1S1NIM9</accession>
<dbReference type="Gene3D" id="3.10.450.50">
    <property type="match status" value="1"/>
</dbReference>
<organism evidence="2 4">
    <name type="scientific">Mycobacterium talmoniae</name>
    <dbReference type="NCBI Taxonomy" id="1858794"/>
    <lineage>
        <taxon>Bacteria</taxon>
        <taxon>Bacillati</taxon>
        <taxon>Actinomycetota</taxon>
        <taxon>Actinomycetes</taxon>
        <taxon>Mycobacteriales</taxon>
        <taxon>Mycobacteriaceae</taxon>
        <taxon>Mycobacterium</taxon>
    </lineage>
</organism>
<feature type="domain" description="SnoaL-like" evidence="1">
    <location>
        <begin position="14"/>
        <end position="150"/>
    </location>
</feature>
<evidence type="ECO:0000313" key="2">
    <source>
        <dbReference type="EMBL" id="OHV03814.1"/>
    </source>
</evidence>
<evidence type="ECO:0000313" key="4">
    <source>
        <dbReference type="Proteomes" id="UP000179734"/>
    </source>
</evidence>
<dbReference type="Pfam" id="PF13577">
    <property type="entry name" value="SnoaL_4"/>
    <property type="match status" value="1"/>
</dbReference>
<dbReference type="InterPro" id="IPR037401">
    <property type="entry name" value="SnoaL-like"/>
</dbReference>
<reference evidence="3 5" key="2">
    <citation type="journal article" date="2017" name="Int. J. Syst. Evol. Microbiol.">
        <title>Mycobacterium talmoniae sp. nov., a slowly growing mycobacterium isolated from human respiratory samples.</title>
        <authorList>
            <person name="Davidson R.M."/>
            <person name="DeGroote M.A."/>
            <person name="Marola J.L."/>
            <person name="Buss S."/>
            <person name="Jones V."/>
            <person name="McNeil M.R."/>
            <person name="Freifeld A.G."/>
            <person name="Elaine Epperson L."/>
            <person name="Hasan N.A."/>
            <person name="Jackson M."/>
            <person name="Iwen P.C."/>
            <person name="Salfinger M."/>
            <person name="Strong M."/>
        </authorList>
    </citation>
    <scope>NUCLEOTIDE SEQUENCE [LARGE SCALE GENOMIC DNA]</scope>
    <source>
        <strain evidence="3 5">ATCC BAA-2683</strain>
    </source>
</reference>
<protein>
    <recommendedName>
        <fullName evidence="1">SnoaL-like domain-containing protein</fullName>
    </recommendedName>
</protein>
<dbReference type="EMBL" id="PPEA01000753">
    <property type="protein sequence ID" value="PQM44612.1"/>
    <property type="molecule type" value="Genomic_DNA"/>
</dbReference>
<evidence type="ECO:0000259" key="1">
    <source>
        <dbReference type="Pfam" id="PF13577"/>
    </source>
</evidence>
<dbReference type="EMBL" id="MLQM01000061">
    <property type="protein sequence ID" value="OHV03814.1"/>
    <property type="molecule type" value="Genomic_DNA"/>
</dbReference>
<proteinExistence type="predicted"/>
<comment type="caution">
    <text evidence="2">The sequence shown here is derived from an EMBL/GenBank/DDBJ whole genome shotgun (WGS) entry which is preliminary data.</text>
</comment>
<gene>
    <name evidence="2" type="ORF">BKN37_13110</name>
    <name evidence="3" type="ORF">C1Y40_05230</name>
</gene>
<dbReference type="RefSeq" id="WP_071026463.1">
    <property type="nucleotide sequence ID" value="NZ_MLQM01000061.1"/>
</dbReference>